<gene>
    <name evidence="1" type="ORF">ZEAMMB73_Zm00001d007424</name>
</gene>
<reference evidence="1" key="1">
    <citation type="submission" date="2015-12" db="EMBL/GenBank/DDBJ databases">
        <title>Update maize B73 reference genome by single molecule sequencing technologies.</title>
        <authorList>
            <consortium name="Maize Genome Sequencing Project"/>
            <person name="Ware D."/>
        </authorList>
    </citation>
    <scope>NUCLEOTIDE SEQUENCE [LARGE SCALE GENOMIC DNA]</scope>
    <source>
        <tissue evidence="1">Seedling</tissue>
    </source>
</reference>
<evidence type="ECO:0000313" key="1">
    <source>
        <dbReference type="EMBL" id="ONM26818.1"/>
    </source>
</evidence>
<dbReference type="AlphaFoldDB" id="A0A1D6F6C2"/>
<organism evidence="1">
    <name type="scientific">Zea mays</name>
    <name type="common">Maize</name>
    <dbReference type="NCBI Taxonomy" id="4577"/>
    <lineage>
        <taxon>Eukaryota</taxon>
        <taxon>Viridiplantae</taxon>
        <taxon>Streptophyta</taxon>
        <taxon>Embryophyta</taxon>
        <taxon>Tracheophyta</taxon>
        <taxon>Spermatophyta</taxon>
        <taxon>Magnoliopsida</taxon>
        <taxon>Liliopsida</taxon>
        <taxon>Poales</taxon>
        <taxon>Poaceae</taxon>
        <taxon>PACMAD clade</taxon>
        <taxon>Panicoideae</taxon>
        <taxon>Andropogonodae</taxon>
        <taxon>Andropogoneae</taxon>
        <taxon>Tripsacinae</taxon>
        <taxon>Zea</taxon>
    </lineage>
</organism>
<dbReference type="EMBL" id="CM007648">
    <property type="protein sequence ID" value="ONM26818.1"/>
    <property type="molecule type" value="Genomic_DNA"/>
</dbReference>
<protein>
    <submittedName>
        <fullName evidence="1">Long chain base biosynthesis protein 1</fullName>
    </submittedName>
</protein>
<proteinExistence type="predicted"/>
<name>A0A1D6F6C2_MAIZE</name>
<sequence>MFIRWVGIFSVSHAVATGFFRSLGRGRASYCSHSVPALQEELQTTKEATH</sequence>
<accession>A0A1D6F6C2</accession>